<dbReference type="Proteomes" id="UP001497623">
    <property type="component" value="Unassembled WGS sequence"/>
</dbReference>
<dbReference type="PRINTS" id="PR00688">
    <property type="entry name" value="XYLOSISMRASE"/>
</dbReference>
<keyword evidence="10" id="KW-1185">Reference proteome</keyword>
<gene>
    <name evidence="9" type="ORF">MNOR_LOCUS12052</name>
</gene>
<dbReference type="PANTHER" id="PTHR48408">
    <property type="match status" value="1"/>
</dbReference>
<keyword evidence="4 8" id="KW-0479">Metal-binding</keyword>
<dbReference type="AlphaFoldDB" id="A0AAV2QFP8"/>
<organism evidence="9 10">
    <name type="scientific">Meganyctiphanes norvegica</name>
    <name type="common">Northern krill</name>
    <name type="synonym">Thysanopoda norvegica</name>
    <dbReference type="NCBI Taxonomy" id="48144"/>
    <lineage>
        <taxon>Eukaryota</taxon>
        <taxon>Metazoa</taxon>
        <taxon>Ecdysozoa</taxon>
        <taxon>Arthropoda</taxon>
        <taxon>Crustacea</taxon>
        <taxon>Multicrustacea</taxon>
        <taxon>Malacostraca</taxon>
        <taxon>Eumalacostraca</taxon>
        <taxon>Eucarida</taxon>
        <taxon>Euphausiacea</taxon>
        <taxon>Euphausiidae</taxon>
        <taxon>Meganyctiphanes</taxon>
    </lineage>
</organism>
<evidence type="ECO:0000313" key="10">
    <source>
        <dbReference type="Proteomes" id="UP001497623"/>
    </source>
</evidence>
<comment type="similarity">
    <text evidence="1 8">Belongs to the xylose isomerase family.</text>
</comment>
<comment type="catalytic activity">
    <reaction evidence="7 8">
        <text>alpha-D-xylose = alpha-D-xylulofuranose</text>
        <dbReference type="Rhea" id="RHEA:22816"/>
        <dbReference type="ChEBI" id="CHEBI:28518"/>
        <dbReference type="ChEBI" id="CHEBI:188998"/>
        <dbReference type="EC" id="5.3.1.5"/>
    </reaction>
</comment>
<comment type="caution">
    <text evidence="9">The sequence shown here is derived from an EMBL/GenBank/DDBJ whole genome shotgun (WGS) entry which is preliminary data.</text>
</comment>
<dbReference type="GO" id="GO:0046872">
    <property type="term" value="F:metal ion binding"/>
    <property type="evidence" value="ECO:0007669"/>
    <property type="project" value="UniProtKB-KW"/>
</dbReference>
<keyword evidence="5 8" id="KW-0413">Isomerase</keyword>
<evidence type="ECO:0000256" key="1">
    <source>
        <dbReference type="ARBA" id="ARBA00005765"/>
    </source>
</evidence>
<dbReference type="InterPro" id="IPR001998">
    <property type="entry name" value="Xylose_isomerase"/>
</dbReference>
<evidence type="ECO:0000256" key="7">
    <source>
        <dbReference type="ARBA" id="ARBA00033659"/>
    </source>
</evidence>
<dbReference type="GO" id="GO:0009045">
    <property type="term" value="F:xylose isomerase activity"/>
    <property type="evidence" value="ECO:0007669"/>
    <property type="project" value="UniProtKB-EC"/>
</dbReference>
<keyword evidence="6 8" id="KW-0119">Carbohydrate metabolism</keyword>
<dbReference type="InterPro" id="IPR036237">
    <property type="entry name" value="Xyl_isomerase-like_sf"/>
</dbReference>
<evidence type="ECO:0000313" key="9">
    <source>
        <dbReference type="EMBL" id="CAL4083001.1"/>
    </source>
</evidence>
<dbReference type="PROSITE" id="PS51415">
    <property type="entry name" value="XYLOSE_ISOMERASE"/>
    <property type="match status" value="1"/>
</dbReference>
<evidence type="ECO:0000256" key="6">
    <source>
        <dbReference type="ARBA" id="ARBA00023277"/>
    </source>
</evidence>
<reference evidence="9 10" key="1">
    <citation type="submission" date="2024-05" db="EMBL/GenBank/DDBJ databases">
        <authorList>
            <person name="Wallberg A."/>
        </authorList>
    </citation>
    <scope>NUCLEOTIDE SEQUENCE [LARGE SCALE GENOMIC DNA]</scope>
</reference>
<protein>
    <recommendedName>
        <fullName evidence="2 8">Xylose isomerase</fullName>
        <ecNumber evidence="2 8">5.3.1.5</ecNumber>
    </recommendedName>
</protein>
<dbReference type="Gene3D" id="3.20.20.150">
    <property type="entry name" value="Divalent-metal-dependent TIM barrel enzymes"/>
    <property type="match status" value="1"/>
</dbReference>
<evidence type="ECO:0000256" key="5">
    <source>
        <dbReference type="ARBA" id="ARBA00023235"/>
    </source>
</evidence>
<evidence type="ECO:0000256" key="8">
    <source>
        <dbReference type="RuleBase" id="RU000609"/>
    </source>
</evidence>
<dbReference type="EC" id="5.3.1.5" evidence="2 8"/>
<name>A0AAV2QFP8_MEGNR</name>
<sequence length="475" mass="55987">MNRFFSNIQPIHYRPDAGPEDTLVFRHYNPGEIIHGKPMLEWFKFAVCNFNTFRYMGGDDYYGDRVHMRHRDWEDHHMDRSGSGGQNNSYHGWGGYMFGGEGDGKSIESYKQRMRASFEFYHKLGVKFYTASDRDFAPDCDNWEETNRFLEEMTSMACDLQKQVGVRPLYFSADLFTHPRYMNGAAASPDANIFAYACAQVKRAMDMAKRLNAENFVFFNPRDGYQHTYMRHMFRDMSHMANMYRMALQYKDKIGFRGQLLIQPKPMDPRRHQYESDAMATMHLLRYFGLDRRYKLYIKPAWSCIMSRRYEHDVYMSSAYNMLGMVGASDSYMEINATSDIHARDVRHSTHVMKCVMEQGGLYQGGFVLDGRCRRESWEPRDLFHGHVLTMDTYARALKNAARMVSDAVFAKNLQQRYITYKTGFGERMDKGNTNFEECEAHIRKHGEPQQHSARYEHFDQMFNFYIYPQSAPRR</sequence>
<keyword evidence="3 8" id="KW-0859">Xylose metabolism</keyword>
<dbReference type="EMBL" id="CAXKWB010006481">
    <property type="protein sequence ID" value="CAL4083001.1"/>
    <property type="molecule type" value="Genomic_DNA"/>
</dbReference>
<dbReference type="GO" id="GO:0042732">
    <property type="term" value="P:D-xylose metabolic process"/>
    <property type="evidence" value="ECO:0007669"/>
    <property type="project" value="UniProtKB-KW"/>
</dbReference>
<evidence type="ECO:0000256" key="3">
    <source>
        <dbReference type="ARBA" id="ARBA00022629"/>
    </source>
</evidence>
<dbReference type="SUPFAM" id="SSF51658">
    <property type="entry name" value="Xylose isomerase-like"/>
    <property type="match status" value="1"/>
</dbReference>
<accession>A0AAV2QFP8</accession>
<evidence type="ECO:0000256" key="2">
    <source>
        <dbReference type="ARBA" id="ARBA00011958"/>
    </source>
</evidence>
<dbReference type="HAMAP" id="MF_00455">
    <property type="entry name" value="Xylose_isom_A"/>
    <property type="match status" value="1"/>
</dbReference>
<proteinExistence type="inferred from homology"/>
<evidence type="ECO:0000256" key="4">
    <source>
        <dbReference type="ARBA" id="ARBA00022723"/>
    </source>
</evidence>
<dbReference type="PANTHER" id="PTHR48408:SF1">
    <property type="entry name" value="XYLOSE ISOMERASE"/>
    <property type="match status" value="1"/>
</dbReference>